<gene>
    <name evidence="1" type="ORF">NUW54_g701</name>
</gene>
<sequence length="185" mass="18985">MVGNIEETKTRQVQVERKSSGLWWIVGGKEEASNQSASSNASSKPSAAPKKAASAAKPSNSTSTGSKLLSKPPPPKPSASKLPTPARTGPLFSLPALPFLRPTPQPQQTILQTITAQVPLWLLAATEALSTLSNEHPDVLTAIAAGIVAVGTVSTGGSAVVAAIGEAAVVMGRALKNAHDKTHSR</sequence>
<name>A0ACC1QAB4_9APHY</name>
<evidence type="ECO:0000313" key="1">
    <source>
        <dbReference type="EMBL" id="KAJ3016943.1"/>
    </source>
</evidence>
<protein>
    <submittedName>
        <fullName evidence="1">Uncharacterized protein</fullName>
    </submittedName>
</protein>
<dbReference type="EMBL" id="JANSHE010000097">
    <property type="protein sequence ID" value="KAJ3016943.1"/>
    <property type="molecule type" value="Genomic_DNA"/>
</dbReference>
<reference evidence="1" key="1">
    <citation type="submission" date="2022-08" db="EMBL/GenBank/DDBJ databases">
        <title>Genome Sequence of Pycnoporus sanguineus.</title>
        <authorList>
            <person name="Buettner E."/>
        </authorList>
    </citation>
    <scope>NUCLEOTIDE SEQUENCE</scope>
    <source>
        <strain evidence="1">CG-C14</strain>
    </source>
</reference>
<proteinExistence type="predicted"/>
<accession>A0ACC1QAB4</accession>
<comment type="caution">
    <text evidence="1">The sequence shown here is derived from an EMBL/GenBank/DDBJ whole genome shotgun (WGS) entry which is preliminary data.</text>
</comment>
<dbReference type="Proteomes" id="UP001144978">
    <property type="component" value="Unassembled WGS sequence"/>
</dbReference>
<evidence type="ECO:0000313" key="2">
    <source>
        <dbReference type="Proteomes" id="UP001144978"/>
    </source>
</evidence>
<keyword evidence="2" id="KW-1185">Reference proteome</keyword>
<organism evidence="1 2">
    <name type="scientific">Trametes sanguinea</name>
    <dbReference type="NCBI Taxonomy" id="158606"/>
    <lineage>
        <taxon>Eukaryota</taxon>
        <taxon>Fungi</taxon>
        <taxon>Dikarya</taxon>
        <taxon>Basidiomycota</taxon>
        <taxon>Agaricomycotina</taxon>
        <taxon>Agaricomycetes</taxon>
        <taxon>Polyporales</taxon>
        <taxon>Polyporaceae</taxon>
        <taxon>Trametes</taxon>
    </lineage>
</organism>